<dbReference type="Pfam" id="PF03592">
    <property type="entry name" value="Terminase_2"/>
    <property type="match status" value="1"/>
</dbReference>
<dbReference type="InterPro" id="IPR038713">
    <property type="entry name" value="Terminase_Gp1_N_sf"/>
</dbReference>
<accession>A0ABX4I9C1</accession>
<dbReference type="Gene3D" id="1.10.10.1400">
    <property type="entry name" value="Terminase, small subunit, N-terminal DNA-binding domain, HTH motif"/>
    <property type="match status" value="1"/>
</dbReference>
<dbReference type="Gene3D" id="6.10.140.2160">
    <property type="match status" value="1"/>
</dbReference>
<reference evidence="3 4" key="1">
    <citation type="submission" date="2014-12" db="EMBL/GenBank/DDBJ databases">
        <title>Draft genome sequences of 10 type strains of Lactococcus.</title>
        <authorList>
            <person name="Sun Z."/>
            <person name="Zhong Z."/>
            <person name="Liu W."/>
            <person name="Zhang W."/>
            <person name="Zhang H."/>
        </authorList>
    </citation>
    <scope>NUCLEOTIDE SEQUENCE [LARGE SCALE GENOMIC DNA]</scope>
    <source>
        <strain evidence="3 4">DSM 22330</strain>
    </source>
</reference>
<gene>
    <name evidence="3" type="ORF">RR45_GL000935</name>
</gene>
<evidence type="ECO:0000256" key="2">
    <source>
        <dbReference type="ARBA" id="ARBA00023219"/>
    </source>
</evidence>
<evidence type="ECO:0008006" key="5">
    <source>
        <dbReference type="Google" id="ProtNLM"/>
    </source>
</evidence>
<evidence type="ECO:0000313" key="4">
    <source>
        <dbReference type="Proteomes" id="UP000218979"/>
    </source>
</evidence>
<evidence type="ECO:0000256" key="1">
    <source>
        <dbReference type="ARBA" id="ARBA00022612"/>
    </source>
</evidence>
<evidence type="ECO:0000313" key="3">
    <source>
        <dbReference type="EMBL" id="PCS04620.1"/>
    </source>
</evidence>
<proteinExistence type="predicted"/>
<organism evidence="3 4">
    <name type="scientific">Pseudolactococcus chungangensis CAU 28 = DSM 22330</name>
    <dbReference type="NCBI Taxonomy" id="1122154"/>
    <lineage>
        <taxon>Bacteria</taxon>
        <taxon>Bacillati</taxon>
        <taxon>Bacillota</taxon>
        <taxon>Bacilli</taxon>
        <taxon>Lactobacillales</taxon>
        <taxon>Streptococcaceae</taxon>
        <taxon>Pseudolactococcus</taxon>
    </lineage>
</organism>
<dbReference type="InterPro" id="IPR052404">
    <property type="entry name" value="SPP1-like_terminase"/>
</dbReference>
<keyword evidence="1" id="KW-1188">Viral release from host cell</keyword>
<keyword evidence="4" id="KW-1185">Reference proteome</keyword>
<dbReference type="PANTHER" id="PTHR41328:SF2">
    <property type="entry name" value="TERMINASE SMALL SUBUNIT"/>
    <property type="match status" value="1"/>
</dbReference>
<dbReference type="PANTHER" id="PTHR41328">
    <property type="entry name" value="TERMINASE SMALL SUBUNIT-RELATED"/>
    <property type="match status" value="1"/>
</dbReference>
<sequence>MNNMTMTEKQKKFCDYFIETGNATKAAIFAGYSQKTAKQIGQQNLTKLDLKAYIDERLKQLEDERIADAAEVMKFLTSVMRGEVTEPVAILDGDGYQKVVELKPSVQTRRSAAVDIGKRYALFTDKTEVAITEMPVFVDDIGEPDG</sequence>
<dbReference type="Proteomes" id="UP000218979">
    <property type="component" value="Unassembled WGS sequence"/>
</dbReference>
<dbReference type="InterPro" id="IPR005335">
    <property type="entry name" value="Terminase_ssu"/>
</dbReference>
<comment type="caution">
    <text evidence="3">The sequence shown here is derived from an EMBL/GenBank/DDBJ whole genome shotgun (WGS) entry which is preliminary data.</text>
</comment>
<protein>
    <recommendedName>
        <fullName evidence="5">Phage terminase small subunit</fullName>
    </recommendedName>
</protein>
<dbReference type="EMBL" id="JXJT01000002">
    <property type="protein sequence ID" value="PCS04620.1"/>
    <property type="molecule type" value="Genomic_DNA"/>
</dbReference>
<name>A0ABX4I9C1_9LACT</name>
<keyword evidence="2" id="KW-0231">Viral genome packaging</keyword>